<reference evidence="5 6" key="1">
    <citation type="submission" date="2014-12" db="EMBL/GenBank/DDBJ databases">
        <title>Genome assembly of Enhygromyxa salina DSM 15201.</title>
        <authorList>
            <person name="Sharma G."/>
            <person name="Subramanian S."/>
        </authorList>
    </citation>
    <scope>NUCLEOTIDE SEQUENCE [LARGE SCALE GENOMIC DNA]</scope>
    <source>
        <strain evidence="5 6">DSM 15201</strain>
    </source>
</reference>
<dbReference type="PANTHER" id="PTHR33376">
    <property type="match status" value="1"/>
</dbReference>
<dbReference type="PANTHER" id="PTHR33376:SF4">
    <property type="entry name" value="SIALIC ACID-BINDING PERIPLASMIC PROTEIN SIAP"/>
    <property type="match status" value="1"/>
</dbReference>
<protein>
    <submittedName>
        <fullName evidence="5">TRAP-type transport system, periplasmic component, putative N-acetylneuraminate-binding protein</fullName>
    </submittedName>
</protein>
<dbReference type="InterPro" id="IPR018389">
    <property type="entry name" value="DctP_fam"/>
</dbReference>
<dbReference type="AlphaFoldDB" id="A0A0C2D6G0"/>
<dbReference type="PROSITE" id="PS51318">
    <property type="entry name" value="TAT"/>
    <property type="match status" value="1"/>
</dbReference>
<comment type="caution">
    <text evidence="5">The sequence shown here is derived from an EMBL/GenBank/DDBJ whole genome shotgun (WGS) entry which is preliminary data.</text>
</comment>
<evidence type="ECO:0000256" key="1">
    <source>
        <dbReference type="ARBA" id="ARBA00004196"/>
    </source>
</evidence>
<dbReference type="Proteomes" id="UP000031599">
    <property type="component" value="Unassembled WGS sequence"/>
</dbReference>
<evidence type="ECO:0000313" key="5">
    <source>
        <dbReference type="EMBL" id="KIG18741.1"/>
    </source>
</evidence>
<comment type="subcellular location">
    <subcellularLocation>
        <location evidence="1">Cell envelope</location>
    </subcellularLocation>
</comment>
<dbReference type="GO" id="GO:0055085">
    <property type="term" value="P:transmembrane transport"/>
    <property type="evidence" value="ECO:0007669"/>
    <property type="project" value="InterPro"/>
</dbReference>
<dbReference type="InterPro" id="IPR038404">
    <property type="entry name" value="TRAP_DctP_sf"/>
</dbReference>
<dbReference type="NCBIfam" id="NF037995">
    <property type="entry name" value="TRAP_S1"/>
    <property type="match status" value="1"/>
</dbReference>
<gene>
    <name evidence="5" type="ORF">DB30_07756</name>
</gene>
<dbReference type="RefSeq" id="WP_052546777.1">
    <property type="nucleotide sequence ID" value="NZ_JMCC02000009.1"/>
</dbReference>
<sequence length="341" mass="37192">MTDSKKPLDTTRRNFIAGSAAAVSTFFIGRPKAHAGDAEITLKFATVAPSGTPWSKHTSRLKKRVKEGTDGRVKIKVYLGGGLGDEESTLSRTRKRGIAGWAGSAGALASIIPEVAALELPYLFPSVSAADDILDNKITRDMEKMLEKAGFKLLFFSENGHRSIGTNFGFVKSTADLKGKKMRSQSHDVHLNTWRAFGASPQPIAVTEAMTALQTGVVDGFDNTPLFTFAASWFQAITHFTLTRHSYQPALAVMNLDIWNDLPADVQALIAGDIKKESEYGRKTVRAIGQQLIDNFAPAGVQVHDSTRSELEAFAKATKPTHKKFTDKYGSAFYKAITKHL</sequence>
<dbReference type="Pfam" id="PF03480">
    <property type="entry name" value="DctP"/>
    <property type="match status" value="1"/>
</dbReference>
<keyword evidence="4" id="KW-0732">Signal</keyword>
<accession>A0A0C2D6G0</accession>
<dbReference type="PIRSF" id="PIRSF006470">
    <property type="entry name" value="DctB"/>
    <property type="match status" value="1"/>
</dbReference>
<evidence type="ECO:0000256" key="4">
    <source>
        <dbReference type="ARBA" id="ARBA00022729"/>
    </source>
</evidence>
<dbReference type="EMBL" id="JMCC02000009">
    <property type="protein sequence ID" value="KIG18741.1"/>
    <property type="molecule type" value="Genomic_DNA"/>
</dbReference>
<keyword evidence="3" id="KW-0813">Transport</keyword>
<comment type="similarity">
    <text evidence="2">Belongs to the bacterial solute-binding protein 7 family.</text>
</comment>
<dbReference type="CDD" id="cd13603">
    <property type="entry name" value="PBP2_TRAP_Siap_TeaA_like"/>
    <property type="match status" value="1"/>
</dbReference>
<dbReference type="GO" id="GO:0030288">
    <property type="term" value="C:outer membrane-bounded periplasmic space"/>
    <property type="evidence" value="ECO:0007669"/>
    <property type="project" value="InterPro"/>
</dbReference>
<name>A0A0C2D6G0_9BACT</name>
<proteinExistence type="inferred from homology"/>
<dbReference type="InterPro" id="IPR004682">
    <property type="entry name" value="TRAP_DctP"/>
</dbReference>
<evidence type="ECO:0000256" key="3">
    <source>
        <dbReference type="ARBA" id="ARBA00022448"/>
    </source>
</evidence>
<dbReference type="Gene3D" id="3.40.190.170">
    <property type="entry name" value="Bacterial extracellular solute-binding protein, family 7"/>
    <property type="match status" value="1"/>
</dbReference>
<evidence type="ECO:0000313" key="6">
    <source>
        <dbReference type="Proteomes" id="UP000031599"/>
    </source>
</evidence>
<evidence type="ECO:0000256" key="2">
    <source>
        <dbReference type="ARBA" id="ARBA00009023"/>
    </source>
</evidence>
<organism evidence="5 6">
    <name type="scientific">Enhygromyxa salina</name>
    <dbReference type="NCBI Taxonomy" id="215803"/>
    <lineage>
        <taxon>Bacteria</taxon>
        <taxon>Pseudomonadati</taxon>
        <taxon>Myxococcota</taxon>
        <taxon>Polyangia</taxon>
        <taxon>Nannocystales</taxon>
        <taxon>Nannocystaceae</taxon>
        <taxon>Enhygromyxa</taxon>
    </lineage>
</organism>
<dbReference type="InterPro" id="IPR006311">
    <property type="entry name" value="TAT_signal"/>
</dbReference>